<dbReference type="GO" id="GO:0008270">
    <property type="term" value="F:zinc ion binding"/>
    <property type="evidence" value="ECO:0007669"/>
    <property type="project" value="UniProtKB-KW"/>
</dbReference>
<sequence length="562" mass="65438">MLSLKKAKETLSQVTRLLPSDTIIKRGIELFNFGDVHDLLETKPNHYYMKVSGTSAVYELEIQISSPKKTKVICSCPYDMDVYCKHAVAAILQIVLSGFINRKDKTKQPELSKILSSVSQKDLVKFLLKKADSDPHFYKELTIFFSQSDSKSRASYLEEVTQMYHSFLDELGFIDYQTSFEFQKEMNRFLEQAKRLYPIKPKEALYIASACAEIALEASMNMDDANHYTMDDLVVDVLEMIQKSVRKHPTLYDEIFEICLHLYQHKATQNFGRSDNYYDILICLDLNSKQVELLQKVLEQELHYAKNNPYRIERIVIEIHTLFEKFGQSKKGIDLLNSYIEHSKIRKIFINQAISKNQFLHAKELILRGIQIAKKEKKSETVNQWKNELLNLMKRQGNMKSALKIAKELFLDLYQDNYKNIIKQNLSKADWKKESNSIAKFIVSNSKNINERNAIRFLLEEGFSKEAFQIIETKNSSLFFQLYKEFVKIDPKQTIKIGINYVEKEAVHANSRNQYKRLVQTMKQIASSLEGKNSVSSLAKRFSLQYSHRSAMLEELKKGKFI</sequence>
<evidence type="ECO:0000256" key="1">
    <source>
        <dbReference type="PROSITE-ProRule" id="PRU00325"/>
    </source>
</evidence>
<name>A0A1T1DSV5_9LEPT</name>
<evidence type="ECO:0000313" key="4">
    <source>
        <dbReference type="Proteomes" id="UP000191008"/>
    </source>
</evidence>
<dbReference type="Proteomes" id="UP000191008">
    <property type="component" value="Unassembled WGS sequence"/>
</dbReference>
<dbReference type="InterPro" id="IPR007527">
    <property type="entry name" value="Znf_SWIM"/>
</dbReference>
<organism evidence="3 4">
    <name type="scientific">Leptospira kirschneri serovar Pomona</name>
    <dbReference type="NCBI Taxonomy" id="561005"/>
    <lineage>
        <taxon>Bacteria</taxon>
        <taxon>Pseudomonadati</taxon>
        <taxon>Spirochaetota</taxon>
        <taxon>Spirochaetia</taxon>
        <taxon>Leptospirales</taxon>
        <taxon>Leptospiraceae</taxon>
        <taxon>Leptospira</taxon>
    </lineage>
</organism>
<dbReference type="EMBL" id="MVIT01000056">
    <property type="protein sequence ID" value="OOV43934.1"/>
    <property type="molecule type" value="Genomic_DNA"/>
</dbReference>
<reference evidence="3 4" key="1">
    <citation type="submission" date="2017-02" db="EMBL/GenBank/DDBJ databases">
        <title>Comparative genomic analysis of Brazilian Leptospira kirschneri strains of different serogroups.</title>
        <authorList>
            <person name="Moreno L.Z."/>
            <person name="Miraglia F."/>
            <person name="Kremer F.S."/>
            <person name="Eslabao M.R."/>
            <person name="Lilenbaum W."/>
            <person name="Dellagostin O.A."/>
            <person name="Moreno A.M."/>
        </authorList>
    </citation>
    <scope>NUCLEOTIDE SEQUENCE [LARGE SCALE GENOMIC DNA]</scope>
    <source>
        <strain evidence="3 4">M110/06</strain>
    </source>
</reference>
<accession>A0A1T1DSV5</accession>
<comment type="caution">
    <text evidence="3">The sequence shown here is derived from an EMBL/GenBank/DDBJ whole genome shotgun (WGS) entry which is preliminary data.</text>
</comment>
<keyword evidence="1" id="KW-0862">Zinc</keyword>
<dbReference type="AlphaFoldDB" id="A0A1T1DSV5"/>
<proteinExistence type="predicted"/>
<keyword evidence="1" id="KW-0863">Zinc-finger</keyword>
<gene>
    <name evidence="3" type="ORF">B1J93_06915</name>
</gene>
<feature type="domain" description="SWIM-type" evidence="2">
    <location>
        <begin position="58"/>
        <end position="95"/>
    </location>
</feature>
<protein>
    <recommendedName>
        <fullName evidence="2">SWIM-type domain-containing protein</fullName>
    </recommendedName>
</protein>
<keyword evidence="1" id="KW-0479">Metal-binding</keyword>
<evidence type="ECO:0000259" key="2">
    <source>
        <dbReference type="PROSITE" id="PS50966"/>
    </source>
</evidence>
<dbReference type="PROSITE" id="PS50966">
    <property type="entry name" value="ZF_SWIM"/>
    <property type="match status" value="1"/>
</dbReference>
<dbReference type="RefSeq" id="WP_082292876.1">
    <property type="nucleotide sequence ID" value="NZ_MVIT01000056.1"/>
</dbReference>
<evidence type="ECO:0000313" key="3">
    <source>
        <dbReference type="EMBL" id="OOV43934.1"/>
    </source>
</evidence>